<comment type="subunit">
    <text evidence="5">Homodimer; dimerization is reversible, and the dimeric form is the active one.</text>
</comment>
<dbReference type="InterPro" id="IPR003187">
    <property type="entry name" value="PLipase_A1"/>
</dbReference>
<dbReference type="EC" id="3.1.1.32" evidence="6"/>
<dbReference type="STRING" id="49280.A9996_03415"/>
<reference evidence="21 22" key="1">
    <citation type="submission" date="2018-06" db="EMBL/GenBank/DDBJ databases">
        <title>Genomic Encyclopedia of Archaeal and Bacterial Type Strains, Phase II (KMG-II): from individual species to whole genera.</title>
        <authorList>
            <person name="Goeker M."/>
        </authorList>
    </citation>
    <scope>NUCLEOTIDE SEQUENCE [LARGE SCALE GENOMIC DNA]</scope>
    <source>
        <strain evidence="21 22">DSM 12408</strain>
    </source>
</reference>
<feature type="binding site" description="in dimeric form" evidence="20">
    <location>
        <position position="174"/>
    </location>
    <ligand>
        <name>Ca(2+)</name>
        <dbReference type="ChEBI" id="CHEBI:29108"/>
        <label>1</label>
    </ligand>
</feature>
<keyword evidence="15" id="KW-0443">Lipid metabolism</keyword>
<sequence>MRLLRLSLFIVLLIFSYSLHAQGLFKKKDSIVTKSLSESWELDQKDKNGTFRLNSYKPFYILPLQWSNRINKQPQSIGSEPAFEEPIDYQSTEVKFQLSFKTKVLQSFLFGKGDLWMGYTQTANWQVYNKKLSRPFRELNYEPELIAIFPLTFNVFGFKGKMVGVGFNHQSNGRADPISRSWNRVMLHFAVERDNFQVYLKPWLRIGSGSEEDDNPKIEDYVGRAEANVIYKKNGHSLDLLWRNSLSFNENHGSIQFNYMYPIRNNLRGHLQVFSGYGENLIDYNHYQTTIGLGISFVEW</sequence>
<dbReference type="PANTHER" id="PTHR40457:SF1">
    <property type="entry name" value="PHOSPHOLIPASE A1"/>
    <property type="match status" value="1"/>
</dbReference>
<evidence type="ECO:0000256" key="5">
    <source>
        <dbReference type="ARBA" id="ARBA00011702"/>
    </source>
</evidence>
<keyword evidence="8" id="KW-1134">Transmembrane beta strand</keyword>
<proteinExistence type="inferred from homology"/>
<evidence type="ECO:0000256" key="13">
    <source>
        <dbReference type="ARBA" id="ARBA00022837"/>
    </source>
</evidence>
<keyword evidence="17" id="KW-0998">Cell outer membrane</keyword>
<protein>
    <recommendedName>
        <fullName evidence="18">Phosphatidylcholine 1-acylhydrolase</fullName>
        <ecNumber evidence="6">3.1.1.32</ecNumber>
        <ecNumber evidence="7">3.1.1.4</ecNumber>
    </recommendedName>
</protein>
<evidence type="ECO:0000313" key="22">
    <source>
        <dbReference type="Proteomes" id="UP000248987"/>
    </source>
</evidence>
<dbReference type="InterPro" id="IPR036541">
    <property type="entry name" value="PLipase_A1_sf"/>
</dbReference>
<evidence type="ECO:0000256" key="7">
    <source>
        <dbReference type="ARBA" id="ARBA00013278"/>
    </source>
</evidence>
<dbReference type="CDD" id="cd00541">
    <property type="entry name" value="OMPLA"/>
    <property type="match status" value="1"/>
</dbReference>
<keyword evidence="11" id="KW-0732">Signal</keyword>
<evidence type="ECO:0000256" key="18">
    <source>
        <dbReference type="ARBA" id="ARBA00032375"/>
    </source>
</evidence>
<keyword evidence="9" id="KW-0812">Transmembrane</keyword>
<evidence type="ECO:0000313" key="21">
    <source>
        <dbReference type="EMBL" id="RAJ25677.1"/>
    </source>
</evidence>
<evidence type="ECO:0000256" key="11">
    <source>
        <dbReference type="ARBA" id="ARBA00022729"/>
    </source>
</evidence>
<dbReference type="OrthoDB" id="188433at2"/>
<dbReference type="GO" id="GO:0004623">
    <property type="term" value="F:phospholipase A2 activity"/>
    <property type="evidence" value="ECO:0007669"/>
    <property type="project" value="UniProtKB-EC"/>
</dbReference>
<comment type="catalytic activity">
    <reaction evidence="2">
        <text>a 1,2-diacyl-sn-glycero-3-phosphocholine + H2O = a 1-acyl-sn-glycero-3-phosphocholine + a fatty acid + H(+)</text>
        <dbReference type="Rhea" id="RHEA:15801"/>
        <dbReference type="ChEBI" id="CHEBI:15377"/>
        <dbReference type="ChEBI" id="CHEBI:15378"/>
        <dbReference type="ChEBI" id="CHEBI:28868"/>
        <dbReference type="ChEBI" id="CHEBI:57643"/>
        <dbReference type="ChEBI" id="CHEBI:58168"/>
        <dbReference type="EC" id="3.1.1.4"/>
    </reaction>
</comment>
<keyword evidence="14" id="KW-0442">Lipid degradation</keyword>
<feature type="binding site" description="in dimeric form" evidence="20">
    <location>
        <position position="214"/>
    </location>
    <ligand>
        <name>Ca(2+)</name>
        <dbReference type="ChEBI" id="CHEBI:29108"/>
        <label>1</label>
    </ligand>
</feature>
<comment type="similarity">
    <text evidence="4">Belongs to the phospholipase A1 family.</text>
</comment>
<evidence type="ECO:0000256" key="9">
    <source>
        <dbReference type="ARBA" id="ARBA00022692"/>
    </source>
</evidence>
<evidence type="ECO:0000256" key="3">
    <source>
        <dbReference type="ARBA" id="ARBA00004571"/>
    </source>
</evidence>
<dbReference type="AlphaFoldDB" id="A0A1A7R547"/>
<evidence type="ECO:0000256" key="15">
    <source>
        <dbReference type="ARBA" id="ARBA00023098"/>
    </source>
</evidence>
<evidence type="ECO:0000256" key="4">
    <source>
        <dbReference type="ARBA" id="ARBA00010525"/>
    </source>
</evidence>
<evidence type="ECO:0000256" key="14">
    <source>
        <dbReference type="ARBA" id="ARBA00022963"/>
    </source>
</evidence>
<comment type="cofactor">
    <cofactor evidence="20">
        <name>Ca(2+)</name>
        <dbReference type="ChEBI" id="CHEBI:29108"/>
    </cofactor>
    <text evidence="20">Binds 1 Ca(2+) ion per monomer.</text>
</comment>
<keyword evidence="10 20" id="KW-0479">Metal-binding</keyword>
<evidence type="ECO:0000256" key="8">
    <source>
        <dbReference type="ARBA" id="ARBA00022452"/>
    </source>
</evidence>
<accession>A0A1A7R547</accession>
<dbReference type="EC" id="3.1.1.4" evidence="7"/>
<dbReference type="Gene3D" id="2.40.230.10">
    <property type="entry name" value="Phospholipase A1"/>
    <property type="match status" value="1"/>
</dbReference>
<evidence type="ECO:0000256" key="19">
    <source>
        <dbReference type="PIRSR" id="PIRSR603187-1"/>
    </source>
</evidence>
<dbReference type="GO" id="GO:0008970">
    <property type="term" value="F:phospholipase A1 activity"/>
    <property type="evidence" value="ECO:0007669"/>
    <property type="project" value="UniProtKB-EC"/>
</dbReference>
<evidence type="ECO:0000256" key="12">
    <source>
        <dbReference type="ARBA" id="ARBA00022801"/>
    </source>
</evidence>
<evidence type="ECO:0000256" key="10">
    <source>
        <dbReference type="ARBA" id="ARBA00022723"/>
    </source>
</evidence>
<keyword evidence="22" id="KW-1185">Reference proteome</keyword>
<evidence type="ECO:0000256" key="16">
    <source>
        <dbReference type="ARBA" id="ARBA00023136"/>
    </source>
</evidence>
<dbReference type="PANTHER" id="PTHR40457">
    <property type="entry name" value="PHOSPHOLIPASE A1"/>
    <property type="match status" value="1"/>
</dbReference>
<dbReference type="SUPFAM" id="SSF56931">
    <property type="entry name" value="Outer membrane phospholipase A (OMPLA)"/>
    <property type="match status" value="1"/>
</dbReference>
<dbReference type="GO" id="GO:0009279">
    <property type="term" value="C:cell outer membrane"/>
    <property type="evidence" value="ECO:0007669"/>
    <property type="project" value="UniProtKB-SubCell"/>
</dbReference>
<feature type="active site" description="Proton acceptor" evidence="19">
    <location>
        <position position="169"/>
    </location>
</feature>
<dbReference type="Pfam" id="PF02253">
    <property type="entry name" value="PLA1"/>
    <property type="match status" value="1"/>
</dbReference>
<evidence type="ECO:0000256" key="20">
    <source>
        <dbReference type="PIRSR" id="PIRSR603187-2"/>
    </source>
</evidence>
<keyword evidence="13 20" id="KW-0106">Calcium</keyword>
<evidence type="ECO:0000256" key="2">
    <source>
        <dbReference type="ARBA" id="ARBA00001604"/>
    </source>
</evidence>
<evidence type="ECO:0000256" key="1">
    <source>
        <dbReference type="ARBA" id="ARBA00000111"/>
    </source>
</evidence>
<dbReference type="GO" id="GO:0016042">
    <property type="term" value="P:lipid catabolic process"/>
    <property type="evidence" value="ECO:0007669"/>
    <property type="project" value="UniProtKB-KW"/>
</dbReference>
<gene>
    <name evidence="21" type="ORF">LX77_01092</name>
</gene>
<name>A0A1A7R547_9FLAO</name>
<evidence type="ECO:0000256" key="17">
    <source>
        <dbReference type="ARBA" id="ARBA00023237"/>
    </source>
</evidence>
<comment type="caution">
    <text evidence="21">The sequence shown here is derived from an EMBL/GenBank/DDBJ whole genome shotgun (WGS) entry which is preliminary data.</text>
</comment>
<feature type="active site" description="Nucleophile" evidence="19">
    <location>
        <position position="171"/>
    </location>
</feature>
<keyword evidence="12" id="KW-0378">Hydrolase</keyword>
<dbReference type="Proteomes" id="UP000248987">
    <property type="component" value="Unassembled WGS sequence"/>
</dbReference>
<dbReference type="GO" id="GO:0005509">
    <property type="term" value="F:calcium ion binding"/>
    <property type="evidence" value="ECO:0007669"/>
    <property type="project" value="TreeGrafter"/>
</dbReference>
<comment type="catalytic activity">
    <reaction evidence="1">
        <text>a 1,2-diacyl-sn-glycero-3-phosphocholine + H2O = a 2-acyl-sn-glycero-3-phosphocholine + a fatty acid + H(+)</text>
        <dbReference type="Rhea" id="RHEA:18689"/>
        <dbReference type="ChEBI" id="CHEBI:15377"/>
        <dbReference type="ChEBI" id="CHEBI:15378"/>
        <dbReference type="ChEBI" id="CHEBI:28868"/>
        <dbReference type="ChEBI" id="CHEBI:57643"/>
        <dbReference type="ChEBI" id="CHEBI:57875"/>
        <dbReference type="EC" id="3.1.1.32"/>
    </reaction>
</comment>
<evidence type="ECO:0000256" key="6">
    <source>
        <dbReference type="ARBA" id="ARBA00013179"/>
    </source>
</evidence>
<comment type="subcellular location">
    <subcellularLocation>
        <location evidence="3">Cell outer membrane</location>
        <topology evidence="3">Multi-pass membrane protein</topology>
    </subcellularLocation>
</comment>
<organism evidence="21 22">
    <name type="scientific">Gelidibacter algens</name>
    <dbReference type="NCBI Taxonomy" id="49280"/>
    <lineage>
        <taxon>Bacteria</taxon>
        <taxon>Pseudomonadati</taxon>
        <taxon>Bacteroidota</taxon>
        <taxon>Flavobacteriia</taxon>
        <taxon>Flavobacteriales</taxon>
        <taxon>Flavobacteriaceae</taxon>
        <taxon>Gelidibacter</taxon>
    </lineage>
</organism>
<dbReference type="PRINTS" id="PR01486">
    <property type="entry name" value="PHPHLIPASEA1"/>
</dbReference>
<keyword evidence="16" id="KW-0472">Membrane</keyword>
<feature type="binding site" description="in dimeric form" evidence="20">
    <location>
        <position position="133"/>
    </location>
    <ligand>
        <name>Ca(2+)</name>
        <dbReference type="ChEBI" id="CHEBI:29108"/>
        <label>1</label>
    </ligand>
</feature>
<dbReference type="EMBL" id="QLLQ01000003">
    <property type="protein sequence ID" value="RAJ25677.1"/>
    <property type="molecule type" value="Genomic_DNA"/>
</dbReference>
<feature type="binding site" description="in dimeric form" evidence="20">
    <location>
        <position position="179"/>
    </location>
    <ligand>
        <name>Ca(2+)</name>
        <dbReference type="ChEBI" id="CHEBI:29108"/>
        <label>1</label>
    </ligand>
</feature>
<dbReference type="RefSeq" id="WP_066430890.1">
    <property type="nucleotide sequence ID" value="NZ_LZRN01000005.1"/>
</dbReference>